<reference evidence="5" key="1">
    <citation type="submission" date="2022-06" db="EMBL/GenBank/DDBJ databases">
        <title>Isolation of gut microbiota from human fecal samples.</title>
        <authorList>
            <person name="Pamer E.G."/>
            <person name="Barat B."/>
            <person name="Waligurski E."/>
            <person name="Medina S."/>
            <person name="Paddock L."/>
            <person name="Mostad J."/>
        </authorList>
    </citation>
    <scope>NUCLEOTIDE SEQUENCE</scope>
    <source>
        <strain evidence="5">DFI.5.57</strain>
    </source>
</reference>
<dbReference type="PROSITE" id="PS00211">
    <property type="entry name" value="ABC_TRANSPORTER_1"/>
    <property type="match status" value="2"/>
</dbReference>
<dbReference type="Proteomes" id="UP001206236">
    <property type="component" value="Unassembled WGS sequence"/>
</dbReference>
<feature type="domain" description="ABC transporter" evidence="4">
    <location>
        <begin position="3"/>
        <end position="261"/>
    </location>
</feature>
<dbReference type="InterPro" id="IPR051309">
    <property type="entry name" value="ABCF_ATPase"/>
</dbReference>
<dbReference type="CDD" id="cd03221">
    <property type="entry name" value="ABCF_EF-3"/>
    <property type="match status" value="2"/>
</dbReference>
<evidence type="ECO:0000256" key="2">
    <source>
        <dbReference type="ARBA" id="ARBA00022840"/>
    </source>
</evidence>
<dbReference type="GO" id="GO:0016887">
    <property type="term" value="F:ATP hydrolysis activity"/>
    <property type="evidence" value="ECO:0007669"/>
    <property type="project" value="InterPro"/>
</dbReference>
<dbReference type="InterPro" id="IPR003439">
    <property type="entry name" value="ABC_transporter-like_ATP-bd"/>
</dbReference>
<dbReference type="SUPFAM" id="SSF52540">
    <property type="entry name" value="P-loop containing nucleoside triphosphate hydrolases"/>
    <property type="match status" value="2"/>
</dbReference>
<name>A0AAW5KHT5_9FIRM</name>
<dbReference type="Gene3D" id="1.10.287.380">
    <property type="entry name" value="Valyl-tRNA synthetase, C-terminal domain"/>
    <property type="match status" value="1"/>
</dbReference>
<protein>
    <submittedName>
        <fullName evidence="5">ABC-F family ATP-binding cassette domain-containing protein</fullName>
    </submittedName>
</protein>
<dbReference type="FunFam" id="3.40.50.300:FF:000011">
    <property type="entry name" value="Putative ABC transporter ATP-binding component"/>
    <property type="match status" value="1"/>
</dbReference>
<dbReference type="Pfam" id="PF12848">
    <property type="entry name" value="ABC_tran_Xtn"/>
    <property type="match status" value="1"/>
</dbReference>
<feature type="coiled-coil region" evidence="3">
    <location>
        <begin position="538"/>
        <end position="645"/>
    </location>
</feature>
<dbReference type="InterPro" id="IPR032524">
    <property type="entry name" value="ABC_tran_C"/>
</dbReference>
<dbReference type="InterPro" id="IPR003593">
    <property type="entry name" value="AAA+_ATPase"/>
</dbReference>
<dbReference type="InterPro" id="IPR032781">
    <property type="entry name" value="ABC_tran_Xtn"/>
</dbReference>
<dbReference type="EMBL" id="JANGCN010000003">
    <property type="protein sequence ID" value="MCQ5152180.1"/>
    <property type="molecule type" value="Genomic_DNA"/>
</dbReference>
<evidence type="ECO:0000256" key="3">
    <source>
        <dbReference type="SAM" id="Coils"/>
    </source>
</evidence>
<comment type="caution">
    <text evidence="5">The sequence shown here is derived from an EMBL/GenBank/DDBJ whole genome shotgun (WGS) entry which is preliminary data.</text>
</comment>
<keyword evidence="3" id="KW-0175">Coiled coil</keyword>
<dbReference type="Gene3D" id="3.40.50.300">
    <property type="entry name" value="P-loop containing nucleotide triphosphate hydrolases"/>
    <property type="match status" value="2"/>
</dbReference>
<feature type="domain" description="ABC transporter" evidence="4">
    <location>
        <begin position="329"/>
        <end position="546"/>
    </location>
</feature>
<dbReference type="RefSeq" id="WP_256321559.1">
    <property type="nucleotide sequence ID" value="NZ_JANGCN010000003.1"/>
</dbReference>
<dbReference type="GO" id="GO:0003677">
    <property type="term" value="F:DNA binding"/>
    <property type="evidence" value="ECO:0007669"/>
    <property type="project" value="InterPro"/>
</dbReference>
<gene>
    <name evidence="5" type="ORF">NE632_02580</name>
</gene>
<dbReference type="InterPro" id="IPR037118">
    <property type="entry name" value="Val-tRNA_synth_C_sf"/>
</dbReference>
<evidence type="ECO:0000256" key="1">
    <source>
        <dbReference type="ARBA" id="ARBA00022741"/>
    </source>
</evidence>
<dbReference type="SMART" id="SM00382">
    <property type="entry name" value="AAA"/>
    <property type="match status" value="2"/>
</dbReference>
<dbReference type="Pfam" id="PF00005">
    <property type="entry name" value="ABC_tran"/>
    <property type="match status" value="2"/>
</dbReference>
<dbReference type="InterPro" id="IPR017871">
    <property type="entry name" value="ABC_transporter-like_CS"/>
</dbReference>
<accession>A0AAW5KHT5</accession>
<dbReference type="PANTHER" id="PTHR42855">
    <property type="entry name" value="ABC TRANSPORTER ATP-BINDING SUBUNIT"/>
    <property type="match status" value="1"/>
</dbReference>
<proteinExistence type="predicted"/>
<evidence type="ECO:0000313" key="5">
    <source>
        <dbReference type="EMBL" id="MCQ5152180.1"/>
    </source>
</evidence>
<dbReference type="PROSITE" id="PS50893">
    <property type="entry name" value="ABC_TRANSPORTER_2"/>
    <property type="match status" value="2"/>
</dbReference>
<organism evidence="5 6">
    <name type="scientific">Ruminococcus bicirculans</name>
    <name type="common">ex Wegman et al. 2014</name>
    <dbReference type="NCBI Taxonomy" id="1160721"/>
    <lineage>
        <taxon>Bacteria</taxon>
        <taxon>Bacillati</taxon>
        <taxon>Bacillota</taxon>
        <taxon>Clostridia</taxon>
        <taxon>Eubacteriales</taxon>
        <taxon>Oscillospiraceae</taxon>
        <taxon>Ruminococcus</taxon>
    </lineage>
</organism>
<keyword evidence="2 5" id="KW-0067">ATP-binding</keyword>
<keyword evidence="1" id="KW-0547">Nucleotide-binding</keyword>
<dbReference type="InterPro" id="IPR027417">
    <property type="entry name" value="P-loop_NTPase"/>
</dbReference>
<evidence type="ECO:0000259" key="4">
    <source>
        <dbReference type="PROSITE" id="PS50893"/>
    </source>
</evidence>
<dbReference type="Pfam" id="PF16326">
    <property type="entry name" value="ABC_tran_CTD"/>
    <property type="match status" value="1"/>
</dbReference>
<sequence length="647" mass="72913">MLLNVEHLYKYFNGQALLKDINFTVEDREAVGLIGINGCGKSTLLNIITGSEGYDKTPEGLGSVNIAGKASIGFLRQNSGLNSELTIGEEMKNAFAPLLETLDKMKVLEKKMADGGDIDSISHEYAELSSYFEARDGYRIDVKIKQVLNGMGFGSTPTDRVISTLSGGEKTRLALAKLLLEEPNLLILDEPTNHLDFETLMWLEDYLKGYKGAIIIVSHDRYFLNKVCTRICEIEQGRLTSYRGDYSSYLVQKKMNSERQLKEYEAQQKEIAKLEDYVAKNLVRASTSKMAKSRQHMLDRIERIDKPLMYTKPPKIKLEYDIEPTKDIVRVVDCPLVVGEGADKKELIKSLTMNVRRGEHVAIIGANGIGKTSILKLIQGIIPHEGGNISWGGNVKISYFEQEHAILDPHKTVLEEIMDRYPRLSEQQARSVLGAVLLTGENVFKPISVLSGGERAKLCFAIMALNRGNVLVLDEPTNHLDLSTKEVLEDALAEFGGTIILVSHDRYLLNKVASRIIEIKHDEVNSYEGNFDAYSEAVNAARQLKMQSEAEIKRAEEEKAYKENKARQYRSKEQRAADAQKRNRIRELEKEIEDTEVLIFELENAISDPEIASDYSKMSEKCKELEEVKTALDQKMDEWAELSDQLS</sequence>
<dbReference type="AlphaFoldDB" id="A0AAW5KHT5"/>
<dbReference type="GO" id="GO:0005524">
    <property type="term" value="F:ATP binding"/>
    <property type="evidence" value="ECO:0007669"/>
    <property type="project" value="UniProtKB-KW"/>
</dbReference>
<dbReference type="PANTHER" id="PTHR42855:SF2">
    <property type="entry name" value="DRUG RESISTANCE ABC TRANSPORTER,ATP-BINDING PROTEIN"/>
    <property type="match status" value="1"/>
</dbReference>
<evidence type="ECO:0000313" key="6">
    <source>
        <dbReference type="Proteomes" id="UP001206236"/>
    </source>
</evidence>